<accession>A0A3N2PYI9</accession>
<comment type="subcellular location">
    <subcellularLocation>
        <location evidence="1">Membrane</location>
    </subcellularLocation>
</comment>
<dbReference type="Proteomes" id="UP000272025">
    <property type="component" value="Unassembled WGS sequence"/>
</dbReference>
<evidence type="ECO:0000256" key="4">
    <source>
        <dbReference type="ARBA" id="ARBA00023136"/>
    </source>
</evidence>
<protein>
    <submittedName>
        <fullName evidence="6">Uncharacterized protein</fullName>
    </submittedName>
</protein>
<sequence>MLNPPAIVIREVVEKRSYNGGLQTRVPPSVYVNLCWAKGQFLASGVLRGMLQYDSECTKQVQATLAQLRHTIQLESGIQSDSSYRDCYGLCRDVRFVDRSCFPTLGRRTLYAGGIAAASASLLVVGILSAAAARVNASIRTHSIYSMTVGPICYAIISETLAVRLRPQTVVNARSPYAVTQILANVLNHYILNPIEWNRH</sequence>
<evidence type="ECO:0000313" key="6">
    <source>
        <dbReference type="EMBL" id="ROT39601.1"/>
    </source>
</evidence>
<feature type="transmembrane region" description="Helical" evidence="5">
    <location>
        <begin position="144"/>
        <end position="165"/>
    </location>
</feature>
<proteinExistence type="predicted"/>
<evidence type="ECO:0000313" key="7">
    <source>
        <dbReference type="Proteomes" id="UP000272025"/>
    </source>
</evidence>
<dbReference type="GeneID" id="39578254"/>
<dbReference type="Pfam" id="PF00083">
    <property type="entry name" value="Sugar_tr"/>
    <property type="match status" value="1"/>
</dbReference>
<dbReference type="EMBL" id="ML119053">
    <property type="protein sequence ID" value="ROT39601.1"/>
    <property type="molecule type" value="Genomic_DNA"/>
</dbReference>
<name>A0A3N2PYI9_SODAK</name>
<dbReference type="Gene3D" id="1.20.1250.20">
    <property type="entry name" value="MFS general substrate transporter like domains"/>
    <property type="match status" value="1"/>
</dbReference>
<evidence type="ECO:0000256" key="5">
    <source>
        <dbReference type="SAM" id="Phobius"/>
    </source>
</evidence>
<reference evidence="6 7" key="1">
    <citation type="journal article" date="2018" name="Mol. Ecol.">
        <title>The obligate alkalophilic soda-lake fungus Sodiomyces alkalinus has shifted to a protein diet.</title>
        <authorList>
            <person name="Grum-Grzhimaylo A.A."/>
            <person name="Falkoski D.L."/>
            <person name="van den Heuvel J."/>
            <person name="Valero-Jimenez C.A."/>
            <person name="Min B."/>
            <person name="Choi I.G."/>
            <person name="Lipzen A."/>
            <person name="Daum C.G."/>
            <person name="Aanen D.K."/>
            <person name="Tsang A."/>
            <person name="Henrissat B."/>
            <person name="Bilanenko E.N."/>
            <person name="de Vries R.P."/>
            <person name="van Kan J.A.L."/>
            <person name="Grigoriev I.V."/>
            <person name="Debets A.J.M."/>
        </authorList>
    </citation>
    <scope>NUCLEOTIDE SEQUENCE [LARGE SCALE GENOMIC DNA]</scope>
    <source>
        <strain evidence="6 7">F11</strain>
    </source>
</reference>
<dbReference type="InterPro" id="IPR005828">
    <property type="entry name" value="MFS_sugar_transport-like"/>
</dbReference>
<keyword evidence="2 5" id="KW-0812">Transmembrane</keyword>
<evidence type="ECO:0000256" key="2">
    <source>
        <dbReference type="ARBA" id="ARBA00022692"/>
    </source>
</evidence>
<dbReference type="GO" id="GO:0022857">
    <property type="term" value="F:transmembrane transporter activity"/>
    <property type="evidence" value="ECO:0007669"/>
    <property type="project" value="InterPro"/>
</dbReference>
<dbReference type="GO" id="GO:0016020">
    <property type="term" value="C:membrane"/>
    <property type="evidence" value="ECO:0007669"/>
    <property type="project" value="UniProtKB-SubCell"/>
</dbReference>
<dbReference type="AlphaFoldDB" id="A0A3N2PYI9"/>
<evidence type="ECO:0000256" key="1">
    <source>
        <dbReference type="ARBA" id="ARBA00004370"/>
    </source>
</evidence>
<evidence type="ECO:0000256" key="3">
    <source>
        <dbReference type="ARBA" id="ARBA00022989"/>
    </source>
</evidence>
<gene>
    <name evidence="6" type="ORF">SODALDRAFT_322973</name>
</gene>
<dbReference type="RefSeq" id="XP_028467407.1">
    <property type="nucleotide sequence ID" value="XM_028609776.1"/>
</dbReference>
<organism evidence="6 7">
    <name type="scientific">Sodiomyces alkalinus (strain CBS 110278 / VKM F-3762 / F11)</name>
    <name type="common">Alkaliphilic filamentous fungus</name>
    <dbReference type="NCBI Taxonomy" id="1314773"/>
    <lineage>
        <taxon>Eukaryota</taxon>
        <taxon>Fungi</taxon>
        <taxon>Dikarya</taxon>
        <taxon>Ascomycota</taxon>
        <taxon>Pezizomycotina</taxon>
        <taxon>Sordariomycetes</taxon>
        <taxon>Hypocreomycetidae</taxon>
        <taxon>Glomerellales</taxon>
        <taxon>Plectosphaerellaceae</taxon>
        <taxon>Sodiomyces</taxon>
    </lineage>
</organism>
<keyword evidence="7" id="KW-1185">Reference proteome</keyword>
<keyword evidence="4 5" id="KW-0472">Membrane</keyword>
<keyword evidence="3 5" id="KW-1133">Transmembrane helix</keyword>
<dbReference type="InterPro" id="IPR036259">
    <property type="entry name" value="MFS_trans_sf"/>
</dbReference>
<feature type="transmembrane region" description="Helical" evidence="5">
    <location>
        <begin position="109"/>
        <end position="132"/>
    </location>
</feature>